<organism evidence="3 4">
    <name type="scientific">Austropuccinia psidii MF-1</name>
    <dbReference type="NCBI Taxonomy" id="1389203"/>
    <lineage>
        <taxon>Eukaryota</taxon>
        <taxon>Fungi</taxon>
        <taxon>Dikarya</taxon>
        <taxon>Basidiomycota</taxon>
        <taxon>Pucciniomycotina</taxon>
        <taxon>Pucciniomycetes</taxon>
        <taxon>Pucciniales</taxon>
        <taxon>Sphaerophragmiaceae</taxon>
        <taxon>Austropuccinia</taxon>
    </lineage>
</organism>
<accession>A0A9Q3HWL6</accession>
<dbReference type="OrthoDB" id="2273864at2759"/>
<dbReference type="InterPro" id="IPR050951">
    <property type="entry name" value="Retrovirus_Pol_polyprotein"/>
</dbReference>
<reference evidence="3" key="1">
    <citation type="submission" date="2021-03" db="EMBL/GenBank/DDBJ databases">
        <title>Draft genome sequence of rust myrtle Austropuccinia psidii MF-1, a brazilian biotype.</title>
        <authorList>
            <person name="Quecine M.C."/>
            <person name="Pachon D.M.R."/>
            <person name="Bonatelli M.L."/>
            <person name="Correr F.H."/>
            <person name="Franceschini L.M."/>
            <person name="Leite T.F."/>
            <person name="Margarido G.R.A."/>
            <person name="Almeida C.A."/>
            <person name="Ferrarezi J.A."/>
            <person name="Labate C.A."/>
        </authorList>
    </citation>
    <scope>NUCLEOTIDE SEQUENCE</scope>
    <source>
        <strain evidence="3">MF-1</strain>
    </source>
</reference>
<keyword evidence="1" id="KW-0694">RNA-binding</keyword>
<protein>
    <recommendedName>
        <fullName evidence="2">Integrase catalytic domain-containing protein</fullName>
    </recommendedName>
</protein>
<keyword evidence="4" id="KW-1185">Reference proteome</keyword>
<comment type="caution">
    <text evidence="3">The sequence shown here is derived from an EMBL/GenBank/DDBJ whole genome shotgun (WGS) entry which is preliminary data.</text>
</comment>
<dbReference type="EMBL" id="AVOT02025828">
    <property type="protein sequence ID" value="MBW0517300.1"/>
    <property type="molecule type" value="Genomic_DNA"/>
</dbReference>
<dbReference type="AlphaFoldDB" id="A0A9Q3HWL6"/>
<evidence type="ECO:0000256" key="1">
    <source>
        <dbReference type="ARBA" id="ARBA00022884"/>
    </source>
</evidence>
<dbReference type="PROSITE" id="PS50994">
    <property type="entry name" value="INTEGRASE"/>
    <property type="match status" value="1"/>
</dbReference>
<dbReference type="PANTHER" id="PTHR37984">
    <property type="entry name" value="PROTEIN CBG26694"/>
    <property type="match status" value="1"/>
</dbReference>
<proteinExistence type="predicted"/>
<dbReference type="GO" id="GO:0005634">
    <property type="term" value="C:nucleus"/>
    <property type="evidence" value="ECO:0007669"/>
    <property type="project" value="UniProtKB-ARBA"/>
</dbReference>
<gene>
    <name evidence="3" type="ORF">O181_057015</name>
</gene>
<dbReference type="InterPro" id="IPR012337">
    <property type="entry name" value="RNaseH-like_sf"/>
</dbReference>
<evidence type="ECO:0000313" key="4">
    <source>
        <dbReference type="Proteomes" id="UP000765509"/>
    </source>
</evidence>
<dbReference type="Proteomes" id="UP000765509">
    <property type="component" value="Unassembled WGS sequence"/>
</dbReference>
<sequence length="133" mass="15513">MIHIKEPKSPWEAVHMDWVTVLPPSGYKGYNAFLVIVDRYRKTPIFLSCYKDETAMDTALLLWNRVISHTGLFQNIINDRDSKFKSSLCANLYRLFGTNLSFSIAYHPQNDGLAERMIQTLEDMVRRFCAYEL</sequence>
<dbReference type="PANTHER" id="PTHR37984:SF5">
    <property type="entry name" value="PROTEIN NYNRIN-LIKE"/>
    <property type="match status" value="1"/>
</dbReference>
<evidence type="ECO:0000259" key="2">
    <source>
        <dbReference type="PROSITE" id="PS50994"/>
    </source>
</evidence>
<dbReference type="GO" id="GO:0003723">
    <property type="term" value="F:RNA binding"/>
    <property type="evidence" value="ECO:0007669"/>
    <property type="project" value="UniProtKB-KW"/>
</dbReference>
<dbReference type="SUPFAM" id="SSF53098">
    <property type="entry name" value="Ribonuclease H-like"/>
    <property type="match status" value="1"/>
</dbReference>
<dbReference type="InterPro" id="IPR036397">
    <property type="entry name" value="RNaseH_sf"/>
</dbReference>
<dbReference type="InterPro" id="IPR001584">
    <property type="entry name" value="Integrase_cat-core"/>
</dbReference>
<dbReference type="Gene3D" id="3.30.420.10">
    <property type="entry name" value="Ribonuclease H-like superfamily/Ribonuclease H"/>
    <property type="match status" value="1"/>
</dbReference>
<evidence type="ECO:0000313" key="3">
    <source>
        <dbReference type="EMBL" id="MBW0517300.1"/>
    </source>
</evidence>
<dbReference type="GO" id="GO:0015074">
    <property type="term" value="P:DNA integration"/>
    <property type="evidence" value="ECO:0007669"/>
    <property type="project" value="InterPro"/>
</dbReference>
<feature type="domain" description="Integrase catalytic" evidence="2">
    <location>
        <begin position="6"/>
        <end position="133"/>
    </location>
</feature>
<name>A0A9Q3HWL6_9BASI</name>